<name>V9KPB6_CALMI</name>
<feature type="region of interest" description="Disordered" evidence="7">
    <location>
        <begin position="233"/>
        <end position="253"/>
    </location>
</feature>
<dbReference type="GO" id="GO:0003677">
    <property type="term" value="F:DNA binding"/>
    <property type="evidence" value="ECO:0007669"/>
    <property type="project" value="UniProtKB-UniRule"/>
</dbReference>
<dbReference type="PANTHER" id="PTHR47502">
    <property type="entry name" value="THAP DOMAIN-CONTAINING PROTEIN 7"/>
    <property type="match status" value="1"/>
</dbReference>
<dbReference type="EMBL" id="JW867606">
    <property type="protein sequence ID" value="AFP00124.1"/>
    <property type="molecule type" value="mRNA"/>
</dbReference>
<sequence length="369" mass="41270">MPRHCSVQGCRSRDTRESRKTGITFHRLPKKGSPRRLFWLENCCRTNASGTGPWDPTSQFIYFCSKHFERNSFELVGVSGYHRLKDDALPTIFEPSTRWKIGVKATKRQKATAIVDIAKCLAVETSIPLETYEEATVLVTNDDTLLPAIEISACTSIFESRASLAEVNTCNESVIEPISSCEIVAEVPVTEVPASPCVIELEALGSDVVYSTEAVEYEAQISQSTLTEEVANDGSSLQPDHLTEPSTEAEHLQVEEDRTPIPFAFYMARIPSAPPLPAAYIPMEHSYTVDCPLYWKKRAEALKEAFDKASKELRACKKRENRLRARIASLVRLRGKGPCDRPLESTLPMQLEHSMEVFEIQVLGECVEL</sequence>
<dbReference type="SMART" id="SM00980">
    <property type="entry name" value="THAP"/>
    <property type="match status" value="1"/>
</dbReference>
<dbReference type="GO" id="GO:0006355">
    <property type="term" value="P:regulation of DNA-templated transcription"/>
    <property type="evidence" value="ECO:0007669"/>
    <property type="project" value="TreeGrafter"/>
</dbReference>
<keyword evidence="2 5" id="KW-0863">Zinc-finger</keyword>
<dbReference type="SUPFAM" id="SSF57716">
    <property type="entry name" value="Glucocorticoid receptor-like (DNA-binding domain)"/>
    <property type="match status" value="1"/>
</dbReference>
<accession>V9KPB6</accession>
<evidence type="ECO:0000256" key="4">
    <source>
        <dbReference type="ARBA" id="ARBA00023125"/>
    </source>
</evidence>
<keyword evidence="3" id="KW-0862">Zinc</keyword>
<protein>
    <submittedName>
        <fullName evidence="9">THAP domain-containing 7</fullName>
    </submittedName>
</protein>
<dbReference type="InterPro" id="IPR026519">
    <property type="entry name" value="THAP7"/>
</dbReference>
<dbReference type="Pfam" id="PF05485">
    <property type="entry name" value="THAP"/>
    <property type="match status" value="1"/>
</dbReference>
<evidence type="ECO:0000313" key="9">
    <source>
        <dbReference type="EMBL" id="AFP00124.1"/>
    </source>
</evidence>
<dbReference type="InterPro" id="IPR006612">
    <property type="entry name" value="THAP_Znf"/>
</dbReference>
<dbReference type="PROSITE" id="PS50950">
    <property type="entry name" value="ZF_THAP"/>
    <property type="match status" value="1"/>
</dbReference>
<keyword evidence="6" id="KW-0175">Coiled coil</keyword>
<organism evidence="9">
    <name type="scientific">Callorhinchus milii</name>
    <name type="common">Ghost shark</name>
    <dbReference type="NCBI Taxonomy" id="7868"/>
    <lineage>
        <taxon>Eukaryota</taxon>
        <taxon>Metazoa</taxon>
        <taxon>Chordata</taxon>
        <taxon>Craniata</taxon>
        <taxon>Vertebrata</taxon>
        <taxon>Chondrichthyes</taxon>
        <taxon>Holocephali</taxon>
        <taxon>Chimaeriformes</taxon>
        <taxon>Callorhinchidae</taxon>
        <taxon>Callorhinchus</taxon>
    </lineage>
</organism>
<evidence type="ECO:0000256" key="3">
    <source>
        <dbReference type="ARBA" id="ARBA00022833"/>
    </source>
</evidence>
<keyword evidence="1" id="KW-0479">Metal-binding</keyword>
<evidence type="ECO:0000256" key="7">
    <source>
        <dbReference type="SAM" id="MobiDB-lite"/>
    </source>
</evidence>
<evidence type="ECO:0000259" key="8">
    <source>
        <dbReference type="PROSITE" id="PS50950"/>
    </source>
</evidence>
<evidence type="ECO:0000256" key="6">
    <source>
        <dbReference type="SAM" id="Coils"/>
    </source>
</evidence>
<dbReference type="PANTHER" id="PTHR47502:SF1">
    <property type="entry name" value="THAP DOMAIN-CONTAINING PROTEIN 7"/>
    <property type="match status" value="1"/>
</dbReference>
<keyword evidence="4 5" id="KW-0238">DNA-binding</keyword>
<proteinExistence type="evidence at transcript level"/>
<reference evidence="9" key="1">
    <citation type="journal article" date="2014" name="Nature">
        <title>Elephant shark genome provides unique insights into gnathostome evolution.</title>
        <authorList>
            <consortium name="International Elephant Shark Genome Sequencing Consortium"/>
            <person name="Venkatesh B."/>
            <person name="Lee A.P."/>
            <person name="Ravi V."/>
            <person name="Maurya A.K."/>
            <person name="Lian M.M."/>
            <person name="Swann J.B."/>
            <person name="Ohta Y."/>
            <person name="Flajnik M.F."/>
            <person name="Sutoh Y."/>
            <person name="Kasahara M."/>
            <person name="Hoon S."/>
            <person name="Gangu V."/>
            <person name="Roy S.W."/>
            <person name="Irimia M."/>
            <person name="Korzh V."/>
            <person name="Kondrychyn I."/>
            <person name="Lim Z.W."/>
            <person name="Tay B.H."/>
            <person name="Tohari S."/>
            <person name="Kong K.W."/>
            <person name="Ho S."/>
            <person name="Lorente-Galdos B."/>
            <person name="Quilez J."/>
            <person name="Marques-Bonet T."/>
            <person name="Raney B.J."/>
            <person name="Ingham P.W."/>
            <person name="Tay A."/>
            <person name="Hillier L.W."/>
            <person name="Minx P."/>
            <person name="Boehm T."/>
            <person name="Wilson R.K."/>
            <person name="Brenner S."/>
            <person name="Warren W.C."/>
        </authorList>
    </citation>
    <scope>NUCLEOTIDE SEQUENCE</scope>
    <source>
        <tissue evidence="9">Brain</tissue>
    </source>
</reference>
<feature type="domain" description="THAP-type" evidence="8">
    <location>
        <begin position="1"/>
        <end position="93"/>
    </location>
</feature>
<dbReference type="AlphaFoldDB" id="V9KPB6"/>
<dbReference type="GO" id="GO:0008270">
    <property type="term" value="F:zinc ion binding"/>
    <property type="evidence" value="ECO:0007669"/>
    <property type="project" value="UniProtKB-KW"/>
</dbReference>
<dbReference type="GO" id="GO:0005634">
    <property type="term" value="C:nucleus"/>
    <property type="evidence" value="ECO:0007669"/>
    <property type="project" value="TreeGrafter"/>
</dbReference>
<evidence type="ECO:0000256" key="5">
    <source>
        <dbReference type="PROSITE-ProRule" id="PRU00309"/>
    </source>
</evidence>
<dbReference type="SMART" id="SM00692">
    <property type="entry name" value="DM3"/>
    <property type="match status" value="1"/>
</dbReference>
<feature type="coiled-coil region" evidence="6">
    <location>
        <begin position="299"/>
        <end position="326"/>
    </location>
</feature>
<evidence type="ECO:0000256" key="2">
    <source>
        <dbReference type="ARBA" id="ARBA00022771"/>
    </source>
</evidence>
<evidence type="ECO:0000256" key="1">
    <source>
        <dbReference type="ARBA" id="ARBA00022723"/>
    </source>
</evidence>